<dbReference type="PANTHER" id="PTHR34107:SF1">
    <property type="entry name" value="SLL0198 PROTEIN"/>
    <property type="match status" value="1"/>
</dbReference>
<dbReference type="RefSeq" id="WP_169156291.1">
    <property type="nucleotide sequence ID" value="NZ_CAWPJE010000126.1"/>
</dbReference>
<dbReference type="InterPro" id="IPR008538">
    <property type="entry name" value="Uma2"/>
</dbReference>
<keyword evidence="2" id="KW-0540">Nuclease</keyword>
<dbReference type="GO" id="GO:0004519">
    <property type="term" value="F:endonuclease activity"/>
    <property type="evidence" value="ECO:0007669"/>
    <property type="project" value="UniProtKB-KW"/>
</dbReference>
<dbReference type="Proteomes" id="UP000718564">
    <property type="component" value="Unassembled WGS sequence"/>
</dbReference>
<dbReference type="SUPFAM" id="SSF52980">
    <property type="entry name" value="Restriction endonuclease-like"/>
    <property type="match status" value="1"/>
</dbReference>
<gene>
    <name evidence="2" type="ORF">DP116_16905</name>
</gene>
<protein>
    <submittedName>
        <fullName evidence="2">Uma2 family endonuclease</fullName>
    </submittedName>
</protein>
<keyword evidence="2" id="KW-0255">Endonuclease</keyword>
<name>A0ABX1PAZ6_9CYAN</name>
<comment type="caution">
    <text evidence="2">The sequence shown here is derived from an EMBL/GenBank/DDBJ whole genome shotgun (WGS) entry which is preliminary data.</text>
</comment>
<dbReference type="EMBL" id="QMEB01000133">
    <property type="protein sequence ID" value="NMG21041.1"/>
    <property type="molecule type" value="Genomic_DNA"/>
</dbReference>
<dbReference type="PANTHER" id="PTHR34107">
    <property type="entry name" value="SLL0198 PROTEIN-RELATED"/>
    <property type="match status" value="1"/>
</dbReference>
<keyword evidence="2" id="KW-0378">Hydrolase</keyword>
<sequence length="191" mass="21691">MIKLQRQLTLEEFLALPEGDITYELIEGEAVPKFKNDEISPKFFHSSITGALFILLSAWAEGKGRVVIEWAIKLTRNQQNWVPVADLTYISYNRLAADWLQDDACPVAPELVIEIISPGQTFGEMTEKATDYLKAKVQRVWIIDTRAKTITIFYPEHALPQTKRGTDSLEDSLLPGLQITPQQIFQQARIC</sequence>
<dbReference type="InterPro" id="IPR012296">
    <property type="entry name" value="Nuclease_put_TT1808"/>
</dbReference>
<dbReference type="InterPro" id="IPR011335">
    <property type="entry name" value="Restrct_endonuc-II-like"/>
</dbReference>
<organism evidence="2 3">
    <name type="scientific">Brasilonema bromeliae SPC951</name>
    <dbReference type="NCBI Taxonomy" id="385972"/>
    <lineage>
        <taxon>Bacteria</taxon>
        <taxon>Bacillati</taxon>
        <taxon>Cyanobacteriota</taxon>
        <taxon>Cyanophyceae</taxon>
        <taxon>Nostocales</taxon>
        <taxon>Scytonemataceae</taxon>
        <taxon>Brasilonema</taxon>
        <taxon>Bromeliae group (in: Brasilonema)</taxon>
    </lineage>
</organism>
<feature type="domain" description="Putative restriction endonuclease" evidence="1">
    <location>
        <begin position="10"/>
        <end position="180"/>
    </location>
</feature>
<dbReference type="Pfam" id="PF05685">
    <property type="entry name" value="Uma2"/>
    <property type="match status" value="1"/>
</dbReference>
<dbReference type="CDD" id="cd06260">
    <property type="entry name" value="DUF820-like"/>
    <property type="match status" value="1"/>
</dbReference>
<accession>A0ABX1PAZ6</accession>
<dbReference type="Gene3D" id="3.90.1570.10">
    <property type="entry name" value="tt1808, chain A"/>
    <property type="match status" value="1"/>
</dbReference>
<evidence type="ECO:0000313" key="2">
    <source>
        <dbReference type="EMBL" id="NMG21041.1"/>
    </source>
</evidence>
<keyword evidence="3" id="KW-1185">Reference proteome</keyword>
<reference evidence="2 3" key="1">
    <citation type="submission" date="2018-06" db="EMBL/GenBank/DDBJ databases">
        <title>Comparative genomics of Brasilonema spp. strains.</title>
        <authorList>
            <person name="Alvarenga D.O."/>
            <person name="Fiore M.F."/>
            <person name="Varani A.M."/>
        </authorList>
    </citation>
    <scope>NUCLEOTIDE SEQUENCE [LARGE SCALE GENOMIC DNA]</scope>
    <source>
        <strain evidence="2 3">SPC951</strain>
    </source>
</reference>
<evidence type="ECO:0000259" key="1">
    <source>
        <dbReference type="Pfam" id="PF05685"/>
    </source>
</evidence>
<proteinExistence type="predicted"/>
<evidence type="ECO:0000313" key="3">
    <source>
        <dbReference type="Proteomes" id="UP000718564"/>
    </source>
</evidence>